<evidence type="ECO:0000256" key="9">
    <source>
        <dbReference type="SAM" id="SignalP"/>
    </source>
</evidence>
<organism evidence="10 11">
    <name type="scientific">Neptunomonas concharum</name>
    <dbReference type="NCBI Taxonomy" id="1031538"/>
    <lineage>
        <taxon>Bacteria</taxon>
        <taxon>Pseudomonadati</taxon>
        <taxon>Pseudomonadota</taxon>
        <taxon>Gammaproteobacteria</taxon>
        <taxon>Oceanospirillales</taxon>
        <taxon>Oceanospirillaceae</taxon>
        <taxon>Neptunomonas</taxon>
    </lineage>
</organism>
<keyword evidence="11" id="KW-1185">Reference proteome</keyword>
<keyword evidence="7" id="KW-0564">Palmitate</keyword>
<evidence type="ECO:0000256" key="2">
    <source>
        <dbReference type="ARBA" id="ARBA00008899"/>
    </source>
</evidence>
<name>A0A5P1RCD5_9GAMM</name>
<evidence type="ECO:0000256" key="4">
    <source>
        <dbReference type="ARBA" id="ARBA00022475"/>
    </source>
</evidence>
<protein>
    <recommendedName>
        <fullName evidence="3">Curli production assembly/transport component CsgG</fullName>
    </recommendedName>
</protein>
<dbReference type="GO" id="GO:0030288">
    <property type="term" value="C:outer membrane-bounded periplasmic space"/>
    <property type="evidence" value="ECO:0007669"/>
    <property type="project" value="InterPro"/>
</dbReference>
<evidence type="ECO:0000256" key="7">
    <source>
        <dbReference type="ARBA" id="ARBA00023139"/>
    </source>
</evidence>
<comment type="function">
    <text evidence="1">May be involved in the biogenesis of curli organelles.</text>
</comment>
<dbReference type="PANTHER" id="PTHR41164">
    <property type="entry name" value="CURLI PRODUCTION ASSEMBLY/TRANSPORT COMPONENT CSGG"/>
    <property type="match status" value="1"/>
</dbReference>
<dbReference type="Gene3D" id="3.40.50.10610">
    <property type="entry name" value="ABC-type transport auxiliary lipoprotein component"/>
    <property type="match status" value="2"/>
</dbReference>
<dbReference type="Proteomes" id="UP000324760">
    <property type="component" value="Chromosome"/>
</dbReference>
<keyword evidence="6" id="KW-0472">Membrane</keyword>
<proteinExistence type="inferred from homology"/>
<evidence type="ECO:0000256" key="5">
    <source>
        <dbReference type="ARBA" id="ARBA00022729"/>
    </source>
</evidence>
<evidence type="ECO:0000256" key="1">
    <source>
        <dbReference type="ARBA" id="ARBA00003989"/>
    </source>
</evidence>
<comment type="similarity">
    <text evidence="2">Belongs to the CsgG family.</text>
</comment>
<evidence type="ECO:0000256" key="8">
    <source>
        <dbReference type="ARBA" id="ARBA00023288"/>
    </source>
</evidence>
<dbReference type="PANTHER" id="PTHR41164:SF1">
    <property type="entry name" value="CURLI PRODUCTION ASSEMBLY_TRANSPORT COMPONENT CSGG"/>
    <property type="match status" value="1"/>
</dbReference>
<evidence type="ECO:0000313" key="11">
    <source>
        <dbReference type="Proteomes" id="UP000324760"/>
    </source>
</evidence>
<dbReference type="EMBL" id="CP043869">
    <property type="protein sequence ID" value="QEQ97267.1"/>
    <property type="molecule type" value="Genomic_DNA"/>
</dbReference>
<dbReference type="KEGG" id="ncu:F0U83_11390"/>
<keyword evidence="4" id="KW-1003">Cell membrane</keyword>
<keyword evidence="5 9" id="KW-0732">Signal</keyword>
<dbReference type="OrthoDB" id="6073900at2"/>
<reference evidence="10 11" key="1">
    <citation type="journal article" date="2019" name="Biochem. Eng. J.">
        <title>Metabolic engineering of the marine bacteria Neptunomonas concharum for the production of acetoin and meso-2,3-butanediol from acetate.</title>
        <authorList>
            <person name="Li W."/>
            <person name="Pu N."/>
            <person name="Liu C.-X."/>
            <person name="Yuan Q.-P."/>
            <person name="Li Z.-J."/>
        </authorList>
    </citation>
    <scope>NUCLEOTIDE SEQUENCE [LARGE SCALE GENOMIC DNA]</scope>
    <source>
        <strain evidence="10 11">JCM17730</strain>
    </source>
</reference>
<feature type="signal peptide" evidence="9">
    <location>
        <begin position="1"/>
        <end position="28"/>
    </location>
</feature>
<dbReference type="AlphaFoldDB" id="A0A5P1RCD5"/>
<accession>A0A5P1RCD5</accession>
<evidence type="ECO:0000256" key="3">
    <source>
        <dbReference type="ARBA" id="ARBA00014028"/>
    </source>
</evidence>
<dbReference type="InterPro" id="IPR005534">
    <property type="entry name" value="Curli_assmbl/transp-comp_CsgG"/>
</dbReference>
<evidence type="ECO:0000313" key="10">
    <source>
        <dbReference type="EMBL" id="QEQ97267.1"/>
    </source>
</evidence>
<keyword evidence="8" id="KW-0449">Lipoprotein</keyword>
<dbReference type="Pfam" id="PF03783">
    <property type="entry name" value="CsgG"/>
    <property type="match status" value="2"/>
</dbReference>
<dbReference type="RefSeq" id="WP_138987090.1">
    <property type="nucleotide sequence ID" value="NZ_CP043869.1"/>
</dbReference>
<evidence type="ECO:0000256" key="6">
    <source>
        <dbReference type="ARBA" id="ARBA00023136"/>
    </source>
</evidence>
<sequence length="903" mass="97429">MYNLSKRAGSQVLLSLFLLLSWASNSAAAPAALSEKTNAVSIAVMGENDFVPDAVTNAAQGGVPEALASRLIQQLDRSKRFNVLDRTVLRRSILEQRFGQEQKASDLDRVLDKAVDEMPNVSGITVAASGLLGAANDSLKDFKDLGTATGADYIVYMKVERLESSSQTTKRPYSDTGETIRKQETNAVLSIRIIEVANSRVAGATNVSTRLVERNARTPTATVLAAYDSAAAEASDKIIDIIFPAKVVGNDPWVINRGANDRVKAGDQFELVRNGKEIKDESGIVIGRIQIPAGKIKLTNVQDNLSLFEVISGEPQKEDLLVKKGTTTTATNKVGATATLASPNSVPQSRPKVAIGLVKARSTATTGLDASAHIPAFTDSLMTRLVQTKRFTLIDRQEVDQLLNEQLAQALTDNQELPSDMGQLQGADYLVYGSVSSFMFKEERLRLPGSSQTLLKKVGMVEGNMRIVNALSGEVMASRKVSVKQTVENDISEARLITLLADAYAEQVTMELMHAVYPIKIAALTADGTIYLNRGTDGGLSEQETLLVYQQGEAVVDPDTGISLGKTELKIGEVTLTEVEESRSKARSEQLASLQVGMLLKRLPENTQKRGAANAQQATARSGAEMQKQKGKATLAIGQIKVNPAGKTQNLSPANVERVVNDLYVKLTQSNRFDVLERSQIDQVLDQKAFTAIAQGQDIDPALGELLGADYLIHATIDDFYIETERKQISAVNRTQVKQTGKSNATVRIIDVHTGKTVSADKIVMQNLLNDTADQQQVFNELIEKLSTKMVAGVINHIYPIKVLGATPDGKIYINRGSDTGIKVGGRFNVTRPGADLVDPDTGISFGKTETEVGVVEIQSVEVARSIANAVSGTGFAAGDILRPVPKKVTTQKQVKKVNKPTF</sequence>
<feature type="chain" id="PRO_5025001785" description="Curli production assembly/transport component CsgG" evidence="9">
    <location>
        <begin position="29"/>
        <end position="903"/>
    </location>
</feature>
<gene>
    <name evidence="10" type="ORF">F0U83_11390</name>
</gene>